<dbReference type="SUPFAM" id="SSF50630">
    <property type="entry name" value="Acid proteases"/>
    <property type="match status" value="1"/>
</dbReference>
<organism evidence="8 9">
    <name type="scientific">Ancylostoma duodenale</name>
    <dbReference type="NCBI Taxonomy" id="51022"/>
    <lineage>
        <taxon>Eukaryota</taxon>
        <taxon>Metazoa</taxon>
        <taxon>Ecdysozoa</taxon>
        <taxon>Nematoda</taxon>
        <taxon>Chromadorea</taxon>
        <taxon>Rhabditida</taxon>
        <taxon>Rhabditina</taxon>
        <taxon>Rhabditomorpha</taxon>
        <taxon>Strongyloidea</taxon>
        <taxon>Ancylostomatidae</taxon>
        <taxon>Ancylostomatinae</taxon>
        <taxon>Ancylostoma</taxon>
    </lineage>
</organism>
<evidence type="ECO:0000256" key="1">
    <source>
        <dbReference type="ARBA" id="ARBA00012493"/>
    </source>
</evidence>
<dbReference type="OrthoDB" id="5833993at2759"/>
<dbReference type="InterPro" id="IPR041588">
    <property type="entry name" value="Integrase_H2C2"/>
</dbReference>
<dbReference type="PANTHER" id="PTHR37984:SF5">
    <property type="entry name" value="PROTEIN NYNRIN-LIKE"/>
    <property type="match status" value="1"/>
</dbReference>
<evidence type="ECO:0000313" key="8">
    <source>
        <dbReference type="EMBL" id="KIH68746.1"/>
    </source>
</evidence>
<dbReference type="Pfam" id="PF17921">
    <property type="entry name" value="Integrase_H2C2"/>
    <property type="match status" value="1"/>
</dbReference>
<keyword evidence="5" id="KW-0378">Hydrolase</keyword>
<dbReference type="PROSITE" id="PS50158">
    <property type="entry name" value="ZF_CCHC"/>
    <property type="match status" value="1"/>
</dbReference>
<reference evidence="8 9" key="1">
    <citation type="submission" date="2013-12" db="EMBL/GenBank/DDBJ databases">
        <title>Draft genome of the parsitic nematode Ancylostoma duodenale.</title>
        <authorList>
            <person name="Mitreva M."/>
        </authorList>
    </citation>
    <scope>NUCLEOTIDE SEQUENCE [LARGE SCALE GENOMIC DNA]</scope>
    <source>
        <strain evidence="8 9">Zhejiang</strain>
    </source>
</reference>
<gene>
    <name evidence="8" type="ORF">ANCDUO_00921</name>
</gene>
<keyword evidence="3" id="KW-0548">Nucleotidyltransferase</keyword>
<keyword evidence="6" id="KW-0863">Zinc-finger</keyword>
<dbReference type="SMART" id="SM00343">
    <property type="entry name" value="ZnF_C2HC"/>
    <property type="match status" value="2"/>
</dbReference>
<dbReference type="InterPro" id="IPR001878">
    <property type="entry name" value="Znf_CCHC"/>
</dbReference>
<keyword evidence="2" id="KW-0808">Transferase</keyword>
<name>A0A0C2HGJ6_9BILA</name>
<dbReference type="GO" id="GO:0019899">
    <property type="term" value="F:enzyme binding"/>
    <property type="evidence" value="ECO:0007669"/>
    <property type="project" value="UniProtKB-ARBA"/>
</dbReference>
<dbReference type="GO" id="GO:0005737">
    <property type="term" value="C:cytoplasm"/>
    <property type="evidence" value="ECO:0007669"/>
    <property type="project" value="UniProtKB-ARBA"/>
</dbReference>
<evidence type="ECO:0000256" key="4">
    <source>
        <dbReference type="ARBA" id="ARBA00022722"/>
    </source>
</evidence>
<dbReference type="GO" id="GO:0003676">
    <property type="term" value="F:nucleic acid binding"/>
    <property type="evidence" value="ECO:0007669"/>
    <property type="project" value="InterPro"/>
</dbReference>
<sequence>MDAQALQKILEQNAQQMQLMQKMMQALLSGEMKPQQAVAPTQLMSELNGRMATFTFDPEMDRCFSRWYDRHQEILMEDGATLAEDARLRLLLGKLDNEAFERYKRQILPRTPPQVSYNETVTTLKEMFDVKQSLFTLRFQCLNLEKKDSEDFMEYTGRVNEMCEYANFSEVDAEGLKALLWIYGLKSNKDRDIRPRLLAFLDKEAKEERRPTSHELYKECDRVMTLLKTSKMIEKDSIGVNEVKAGPSHAERGSECWNCGKMGHTSGQCRRRAWRCSSCKDKGHKEKYCERATQYRKRTKSKTRAKPHKKRCGRVVLAGSAEANVNAVRHYVTAEVNGHQIEFQLGTGSDITLLNVDQWKRMGSPKLKDTSLVVKDASGNRKKVHGKLLCQFRLKGARVEVDVKQVFADAVRRLPVTAETIRKHTEKSIMLRKLKSFIDGGKWPKVVKGACKHFHNRHESLPVVQGCVMLSDRVIVPETLRTVVLEELHTGHPGIVRMKSLARSYVYWPKIDEDCERTVQSCTNYQLQSKTPAKVPLQMWKSAQEFLKLGRPSYTQTLGACERPHIPPMCE</sequence>
<dbReference type="Gene3D" id="2.40.70.10">
    <property type="entry name" value="Acid Proteases"/>
    <property type="match status" value="1"/>
</dbReference>
<evidence type="ECO:0000256" key="5">
    <source>
        <dbReference type="ARBA" id="ARBA00022759"/>
    </source>
</evidence>
<proteinExistence type="predicted"/>
<evidence type="ECO:0000256" key="2">
    <source>
        <dbReference type="ARBA" id="ARBA00022679"/>
    </source>
</evidence>
<dbReference type="GO" id="GO:0004519">
    <property type="term" value="F:endonuclease activity"/>
    <property type="evidence" value="ECO:0007669"/>
    <property type="project" value="UniProtKB-KW"/>
</dbReference>
<keyword evidence="5" id="KW-0255">Endonuclease</keyword>
<accession>A0A0C2HGJ6</accession>
<dbReference type="Proteomes" id="UP000054047">
    <property type="component" value="Unassembled WGS sequence"/>
</dbReference>
<dbReference type="Gene3D" id="1.10.340.70">
    <property type="match status" value="1"/>
</dbReference>
<dbReference type="InterPro" id="IPR036875">
    <property type="entry name" value="Znf_CCHC_sf"/>
</dbReference>
<protein>
    <recommendedName>
        <fullName evidence="1">RNA-directed DNA polymerase</fullName>
        <ecNumber evidence="1">2.7.7.49</ecNumber>
    </recommendedName>
</protein>
<dbReference type="GO" id="GO:0008270">
    <property type="term" value="F:zinc ion binding"/>
    <property type="evidence" value="ECO:0007669"/>
    <property type="project" value="UniProtKB-KW"/>
</dbReference>
<dbReference type="Pfam" id="PF23309">
    <property type="entry name" value="DUF7083"/>
    <property type="match status" value="1"/>
</dbReference>
<evidence type="ECO:0000313" key="9">
    <source>
        <dbReference type="Proteomes" id="UP000054047"/>
    </source>
</evidence>
<dbReference type="EC" id="2.7.7.49" evidence="1"/>
<keyword evidence="9" id="KW-1185">Reference proteome</keyword>
<evidence type="ECO:0000256" key="6">
    <source>
        <dbReference type="PROSITE-ProRule" id="PRU00047"/>
    </source>
</evidence>
<dbReference type="InterPro" id="IPR021109">
    <property type="entry name" value="Peptidase_aspartic_dom_sf"/>
</dbReference>
<dbReference type="Gene3D" id="4.10.60.10">
    <property type="entry name" value="Zinc finger, CCHC-type"/>
    <property type="match status" value="1"/>
</dbReference>
<evidence type="ECO:0000256" key="3">
    <source>
        <dbReference type="ARBA" id="ARBA00022695"/>
    </source>
</evidence>
<dbReference type="AlphaFoldDB" id="A0A0C2HGJ6"/>
<dbReference type="PANTHER" id="PTHR37984">
    <property type="entry name" value="PROTEIN CBG26694"/>
    <property type="match status" value="1"/>
</dbReference>
<keyword evidence="4" id="KW-0540">Nuclease</keyword>
<dbReference type="SUPFAM" id="SSF57756">
    <property type="entry name" value="Retrovirus zinc finger-like domains"/>
    <property type="match status" value="1"/>
</dbReference>
<keyword evidence="6" id="KW-0862">Zinc</keyword>
<dbReference type="EMBL" id="KN726301">
    <property type="protein sequence ID" value="KIH68746.1"/>
    <property type="molecule type" value="Genomic_DNA"/>
</dbReference>
<evidence type="ECO:0000259" key="7">
    <source>
        <dbReference type="PROSITE" id="PS50158"/>
    </source>
</evidence>
<keyword evidence="6" id="KW-0479">Metal-binding</keyword>
<dbReference type="InterPro" id="IPR050951">
    <property type="entry name" value="Retrovirus_Pol_polyprotein"/>
</dbReference>
<feature type="domain" description="CCHC-type" evidence="7">
    <location>
        <begin position="256"/>
        <end position="271"/>
    </location>
</feature>
<dbReference type="FunFam" id="1.10.340.70:FF:000003">
    <property type="entry name" value="Protein CBG25708"/>
    <property type="match status" value="1"/>
</dbReference>
<dbReference type="InterPro" id="IPR055510">
    <property type="entry name" value="DUF7083"/>
</dbReference>
<dbReference type="GO" id="GO:0003964">
    <property type="term" value="F:RNA-directed DNA polymerase activity"/>
    <property type="evidence" value="ECO:0007669"/>
    <property type="project" value="UniProtKB-EC"/>
</dbReference>